<dbReference type="PANTHER" id="PTHR39185:SF1">
    <property type="entry name" value="SWARMING MOTILITY PROTEIN SWRD"/>
    <property type="match status" value="1"/>
</dbReference>
<evidence type="ECO:0000313" key="1">
    <source>
        <dbReference type="EMBL" id="MFD2171351.1"/>
    </source>
</evidence>
<dbReference type="Proteomes" id="UP001597343">
    <property type="component" value="Unassembled WGS sequence"/>
</dbReference>
<organism evidence="1 2">
    <name type="scientific">Tumebacillus lipolyticus</name>
    <dbReference type="NCBI Taxonomy" id="1280370"/>
    <lineage>
        <taxon>Bacteria</taxon>
        <taxon>Bacillati</taxon>
        <taxon>Bacillota</taxon>
        <taxon>Bacilli</taxon>
        <taxon>Bacillales</taxon>
        <taxon>Alicyclobacillaceae</taxon>
        <taxon>Tumebacillus</taxon>
    </lineage>
</organism>
<reference evidence="2" key="1">
    <citation type="journal article" date="2019" name="Int. J. Syst. Evol. Microbiol.">
        <title>The Global Catalogue of Microorganisms (GCM) 10K type strain sequencing project: providing services to taxonomists for standard genome sequencing and annotation.</title>
        <authorList>
            <consortium name="The Broad Institute Genomics Platform"/>
            <consortium name="The Broad Institute Genome Sequencing Center for Infectious Disease"/>
            <person name="Wu L."/>
            <person name="Ma J."/>
        </authorList>
    </citation>
    <scope>NUCLEOTIDE SEQUENCE [LARGE SCALE GENOMIC DNA]</scope>
    <source>
        <strain evidence="2">CGMCC 1.13574</strain>
    </source>
</reference>
<keyword evidence="1" id="KW-0966">Cell projection</keyword>
<keyword evidence="1" id="KW-0282">Flagellum</keyword>
<dbReference type="InterPro" id="IPR009384">
    <property type="entry name" value="SwrD-like"/>
</dbReference>
<dbReference type="RefSeq" id="WP_386048078.1">
    <property type="nucleotide sequence ID" value="NZ_JBHUIO010000009.1"/>
</dbReference>
<keyword evidence="1" id="KW-0969">Cilium</keyword>
<dbReference type="PANTHER" id="PTHR39185">
    <property type="entry name" value="SWARMING MOTILITY PROTEIN SWRD"/>
    <property type="match status" value="1"/>
</dbReference>
<dbReference type="EMBL" id="JBHUIO010000009">
    <property type="protein sequence ID" value="MFD2171351.1"/>
    <property type="molecule type" value="Genomic_DNA"/>
</dbReference>
<protein>
    <submittedName>
        <fullName evidence="1">Flagellar FlbD family protein</fullName>
    </submittedName>
</protein>
<gene>
    <name evidence="1" type="ORF">ACFSOY_15380</name>
</gene>
<accession>A0ABW5A0J2</accession>
<comment type="caution">
    <text evidence="1">The sequence shown here is derived from an EMBL/GenBank/DDBJ whole genome shotgun (WGS) entry which is preliminary data.</text>
</comment>
<proteinExistence type="predicted"/>
<dbReference type="Pfam" id="PF06289">
    <property type="entry name" value="FlbD"/>
    <property type="match status" value="1"/>
</dbReference>
<sequence length="77" mass="8543">MIRVTRFNHSTVYLNATLIESVEATPDTVITLITGKKFVVAEPISEVLQMVESYYRNVGLVSVQARQLNAEGTDVSK</sequence>
<name>A0ABW5A0J2_9BACL</name>
<keyword evidence="2" id="KW-1185">Reference proteome</keyword>
<evidence type="ECO:0000313" key="2">
    <source>
        <dbReference type="Proteomes" id="UP001597343"/>
    </source>
</evidence>